<dbReference type="AlphaFoldDB" id="A0A495CZ79"/>
<dbReference type="EMBL" id="RBIM01000010">
    <property type="protein sequence ID" value="RKQ89522.1"/>
    <property type="molecule type" value="Genomic_DNA"/>
</dbReference>
<protein>
    <recommendedName>
        <fullName evidence="3">DUF2971 family protein</fullName>
    </recommendedName>
</protein>
<reference evidence="1 2" key="1">
    <citation type="submission" date="2018-10" db="EMBL/GenBank/DDBJ databases">
        <title>Genomic Encyclopedia of Type Strains, Phase IV (KMG-IV): sequencing the most valuable type-strain genomes for metagenomic binning, comparative biology and taxonomic classification.</title>
        <authorList>
            <person name="Goeker M."/>
        </authorList>
    </citation>
    <scope>NUCLEOTIDE SEQUENCE [LARGE SCALE GENOMIC DNA]</scope>
    <source>
        <strain evidence="1 2">DSM 4734</strain>
    </source>
</reference>
<organism evidence="1 2">
    <name type="scientific">Maricaulis maris</name>
    <dbReference type="NCBI Taxonomy" id="74318"/>
    <lineage>
        <taxon>Bacteria</taxon>
        <taxon>Pseudomonadati</taxon>
        <taxon>Pseudomonadota</taxon>
        <taxon>Alphaproteobacteria</taxon>
        <taxon>Maricaulales</taxon>
        <taxon>Maricaulaceae</taxon>
        <taxon>Maricaulis</taxon>
    </lineage>
</organism>
<evidence type="ECO:0000313" key="2">
    <source>
        <dbReference type="Proteomes" id="UP000273675"/>
    </source>
</evidence>
<dbReference type="RefSeq" id="WP_147422745.1">
    <property type="nucleotide sequence ID" value="NZ_RBIM01000010.1"/>
</dbReference>
<accession>A0A495CZ79</accession>
<dbReference type="Proteomes" id="UP000273675">
    <property type="component" value="Unassembled WGS sequence"/>
</dbReference>
<comment type="caution">
    <text evidence="1">The sequence shown here is derived from an EMBL/GenBank/DDBJ whole genome shotgun (WGS) entry which is preliminary data.</text>
</comment>
<gene>
    <name evidence="1" type="ORF">C7435_3383</name>
</gene>
<evidence type="ECO:0000313" key="1">
    <source>
        <dbReference type="EMBL" id="RKQ89522.1"/>
    </source>
</evidence>
<dbReference type="OrthoDB" id="7852032at2"/>
<name>A0A495CZ79_9PROT</name>
<evidence type="ECO:0008006" key="3">
    <source>
        <dbReference type="Google" id="ProtNLM"/>
    </source>
</evidence>
<proteinExistence type="predicted"/>
<sequence>MTGTILTPGLKPGTRLYRTLPLSRLYELFDNRENVLVRPKLWDDPFENLALTSPVEIDGKIGEFGFHQDYYGQCWTTQSISDAIWRIYSSDKKGVRIRSTVGKVLGGLSKGKDPNLARIQCFIGKVRYLTEKQLVQFAATHFAGGLALETDGKLIADTLLVKRKAFKHEGEVRLIYAATYGTEKNADLLRYDIDPDAMIDQVMLHPQLEDAAAAEMKEEIQSRTEFRGPILHSQLYSRPKGFKFIIGP</sequence>